<comment type="subcellular location">
    <subcellularLocation>
        <location evidence="1">Membrane</location>
        <topology evidence="1">Single-pass membrane protein</topology>
    </subcellularLocation>
</comment>
<evidence type="ECO:0000256" key="8">
    <source>
        <dbReference type="ARBA" id="ARBA00023180"/>
    </source>
</evidence>
<reference evidence="13" key="1">
    <citation type="journal article" date="2013" name="Genome Announc.">
        <title>Draft genome sequence of the ascomycete Phaeoacremonium aleophilum strain UCR-PA7, a causal agent of the esca disease complex in grapevines.</title>
        <authorList>
            <person name="Blanco-Ulate B."/>
            <person name="Rolshausen P."/>
            <person name="Cantu D."/>
        </authorList>
    </citation>
    <scope>NUCLEOTIDE SEQUENCE [LARGE SCALE GENOMIC DNA]</scope>
    <source>
        <strain evidence="13">UCR-PA7</strain>
    </source>
</reference>
<evidence type="ECO:0000256" key="2">
    <source>
        <dbReference type="ARBA" id="ARBA00004685"/>
    </source>
</evidence>
<name>R8BGX9_PHAM7</name>
<feature type="compositionally biased region" description="Polar residues" evidence="10">
    <location>
        <begin position="1"/>
        <end position="13"/>
    </location>
</feature>
<protein>
    <recommendedName>
        <fullName evidence="14">Oxidase ustYa</fullName>
    </recommendedName>
</protein>
<dbReference type="GO" id="GO:0016491">
    <property type="term" value="F:oxidoreductase activity"/>
    <property type="evidence" value="ECO:0007669"/>
    <property type="project" value="UniProtKB-KW"/>
</dbReference>
<dbReference type="InterPro" id="IPR021765">
    <property type="entry name" value="UstYa-like"/>
</dbReference>
<keyword evidence="8" id="KW-0325">Glycoprotein</keyword>
<dbReference type="RefSeq" id="XP_007916716.1">
    <property type="nucleotide sequence ID" value="XM_007918525.1"/>
</dbReference>
<organism evidence="12 13">
    <name type="scientific">Phaeoacremonium minimum (strain UCR-PA7)</name>
    <name type="common">Esca disease fungus</name>
    <name type="synonym">Togninia minima</name>
    <dbReference type="NCBI Taxonomy" id="1286976"/>
    <lineage>
        <taxon>Eukaryota</taxon>
        <taxon>Fungi</taxon>
        <taxon>Dikarya</taxon>
        <taxon>Ascomycota</taxon>
        <taxon>Pezizomycotina</taxon>
        <taxon>Sordariomycetes</taxon>
        <taxon>Sordariomycetidae</taxon>
        <taxon>Togniniales</taxon>
        <taxon>Togniniaceae</taxon>
        <taxon>Phaeoacremonium</taxon>
    </lineage>
</organism>
<dbReference type="PANTHER" id="PTHR33365">
    <property type="entry name" value="YALI0B05434P"/>
    <property type="match status" value="1"/>
</dbReference>
<dbReference type="GO" id="GO:0043386">
    <property type="term" value="P:mycotoxin biosynthetic process"/>
    <property type="evidence" value="ECO:0007669"/>
    <property type="project" value="InterPro"/>
</dbReference>
<dbReference type="KEGG" id="tmn:UCRPA7_5982"/>
<evidence type="ECO:0000256" key="9">
    <source>
        <dbReference type="ARBA" id="ARBA00035112"/>
    </source>
</evidence>
<dbReference type="eggNOG" id="ENOG502RK6Z">
    <property type="taxonomic scope" value="Eukaryota"/>
</dbReference>
<gene>
    <name evidence="12" type="ORF">UCRPA7_5982</name>
</gene>
<evidence type="ECO:0000313" key="13">
    <source>
        <dbReference type="Proteomes" id="UP000014074"/>
    </source>
</evidence>
<comment type="similarity">
    <text evidence="9">Belongs to the ustYa family.</text>
</comment>
<evidence type="ECO:0000256" key="3">
    <source>
        <dbReference type="ARBA" id="ARBA00022692"/>
    </source>
</evidence>
<evidence type="ECO:0000256" key="6">
    <source>
        <dbReference type="ARBA" id="ARBA00023026"/>
    </source>
</evidence>
<evidence type="ECO:0000256" key="5">
    <source>
        <dbReference type="ARBA" id="ARBA00023002"/>
    </source>
</evidence>
<dbReference type="EMBL" id="KB933215">
    <property type="protein sequence ID" value="EON98492.1"/>
    <property type="molecule type" value="Genomic_DNA"/>
</dbReference>
<dbReference type="GeneID" id="19326592"/>
<dbReference type="OrthoDB" id="3687641at2759"/>
<evidence type="ECO:0000256" key="7">
    <source>
        <dbReference type="ARBA" id="ARBA00023136"/>
    </source>
</evidence>
<keyword evidence="7 11" id="KW-0472">Membrane</keyword>
<keyword evidence="13" id="KW-1185">Reference proteome</keyword>
<proteinExistence type="inferred from homology"/>
<keyword evidence="6" id="KW-0843">Virulence</keyword>
<evidence type="ECO:0000313" key="12">
    <source>
        <dbReference type="EMBL" id="EON98492.1"/>
    </source>
</evidence>
<evidence type="ECO:0000256" key="11">
    <source>
        <dbReference type="SAM" id="Phobius"/>
    </source>
</evidence>
<keyword evidence="5" id="KW-0560">Oxidoreductase</keyword>
<feature type="region of interest" description="Disordered" evidence="10">
    <location>
        <begin position="1"/>
        <end position="43"/>
    </location>
</feature>
<accession>R8BGX9</accession>
<dbReference type="Pfam" id="PF11807">
    <property type="entry name" value="UstYa"/>
    <property type="match status" value="1"/>
</dbReference>
<dbReference type="Proteomes" id="UP000014074">
    <property type="component" value="Unassembled WGS sequence"/>
</dbReference>
<evidence type="ECO:0000256" key="1">
    <source>
        <dbReference type="ARBA" id="ARBA00004167"/>
    </source>
</evidence>
<comment type="pathway">
    <text evidence="2">Mycotoxin biosynthesis.</text>
</comment>
<dbReference type="AlphaFoldDB" id="R8BGX9"/>
<evidence type="ECO:0000256" key="10">
    <source>
        <dbReference type="SAM" id="MobiDB-lite"/>
    </source>
</evidence>
<feature type="transmembrane region" description="Helical" evidence="11">
    <location>
        <begin position="64"/>
        <end position="81"/>
    </location>
</feature>
<keyword evidence="4 11" id="KW-1133">Transmembrane helix</keyword>
<dbReference type="PANTHER" id="PTHR33365:SF11">
    <property type="entry name" value="TAT PATHWAY SIGNAL SEQUENCE"/>
    <property type="match status" value="1"/>
</dbReference>
<keyword evidence="3 11" id="KW-0812">Transmembrane</keyword>
<evidence type="ECO:0008006" key="14">
    <source>
        <dbReference type="Google" id="ProtNLM"/>
    </source>
</evidence>
<sequence length="258" mass="29366">MESKQPTYENVSLSDDHEEMMSNTEVDESLMGDEKEWQTTGMRRRSRRKAISSVLDKYRWHLDGFLLFVIAALAAVLLLQARRRADPSSRWQVGGDYTGNGPKFDTKVVKWEANMAFSPLNSSEFFEDKTLALWKTLMPAGTGYGYKGQTFFTTSMTHQLHCLYMMARIFSGVEANMTAVLPGDYHFHFNHCVDYLRQAVMCSADLSMEPHEPSDSDELGPLDGGWNGHHVCKDYGQVINYLERQIVDGVRVVLDIDD</sequence>
<dbReference type="GO" id="GO:0016020">
    <property type="term" value="C:membrane"/>
    <property type="evidence" value="ECO:0007669"/>
    <property type="project" value="UniProtKB-SubCell"/>
</dbReference>
<dbReference type="HOGENOM" id="CLU_042941_4_0_1"/>
<evidence type="ECO:0000256" key="4">
    <source>
        <dbReference type="ARBA" id="ARBA00022989"/>
    </source>
</evidence>